<accession>A0A420XVF0</accession>
<dbReference type="PROSITE" id="PS51318">
    <property type="entry name" value="TAT"/>
    <property type="match status" value="1"/>
</dbReference>
<evidence type="ECO:0000256" key="3">
    <source>
        <dbReference type="ARBA" id="ARBA00022801"/>
    </source>
</evidence>
<protein>
    <submittedName>
        <fullName evidence="9">Subtilase family protein</fullName>
    </submittedName>
</protein>
<dbReference type="GO" id="GO:0006508">
    <property type="term" value="P:proteolysis"/>
    <property type="evidence" value="ECO:0007669"/>
    <property type="project" value="UniProtKB-KW"/>
</dbReference>
<gene>
    <name evidence="9" type="ORF">CLV35_0058</name>
</gene>
<feature type="region of interest" description="Disordered" evidence="6">
    <location>
        <begin position="134"/>
        <end position="171"/>
    </location>
</feature>
<keyword evidence="7" id="KW-0732">Signal</keyword>
<evidence type="ECO:0000256" key="1">
    <source>
        <dbReference type="ARBA" id="ARBA00011073"/>
    </source>
</evidence>
<dbReference type="InterPro" id="IPR000209">
    <property type="entry name" value="Peptidase_S8/S53_dom"/>
</dbReference>
<dbReference type="RefSeq" id="WP_231121233.1">
    <property type="nucleotide sequence ID" value="NZ_RBWV01000001.1"/>
</dbReference>
<feature type="active site" description="Charge relay system" evidence="5">
    <location>
        <position position="524"/>
    </location>
</feature>
<evidence type="ECO:0000256" key="6">
    <source>
        <dbReference type="SAM" id="MobiDB-lite"/>
    </source>
</evidence>
<feature type="domain" description="Peptidase S8/S53" evidence="8">
    <location>
        <begin position="196"/>
        <end position="602"/>
    </location>
</feature>
<feature type="chain" id="PRO_5019215181" evidence="7">
    <location>
        <begin position="33"/>
        <end position="619"/>
    </location>
</feature>
<dbReference type="InterPro" id="IPR006311">
    <property type="entry name" value="TAT_signal"/>
</dbReference>
<evidence type="ECO:0000256" key="4">
    <source>
        <dbReference type="ARBA" id="ARBA00022825"/>
    </source>
</evidence>
<feature type="active site" description="Charge relay system" evidence="5">
    <location>
        <position position="202"/>
    </location>
</feature>
<dbReference type="PANTHER" id="PTHR43806">
    <property type="entry name" value="PEPTIDASE S8"/>
    <property type="match status" value="1"/>
</dbReference>
<evidence type="ECO:0000259" key="8">
    <source>
        <dbReference type="Pfam" id="PF00082"/>
    </source>
</evidence>
<comment type="caution">
    <text evidence="9">The sequence shown here is derived from an EMBL/GenBank/DDBJ whole genome shotgun (WGS) entry which is preliminary data.</text>
</comment>
<dbReference type="PROSITE" id="PS51892">
    <property type="entry name" value="SUBTILASE"/>
    <property type="match status" value="1"/>
</dbReference>
<sequence>MHRLSRRRTAASALSAVALGAAALAVAPSATASTSSSSARTATISYVVLAKDGVAASKVAKAVKAAGGTVKSSNTAVGLLTVSSDRAAFARSLQRTGLVDGVAHDITIGHAPSSKLVAPSASVEKAARAALAKAATTRRASKEPSKLGKAVVRQNVRPRPGAKTTSTPDPLDAKSYGLSMIHAAQAHQVQAGDARVLVGDIDTGMDAKQPDIAPNFNAALSRNFTTDIPNVIGPDGKPVLDDKGEPVVLDGPCEYAGCKDPANVDGAEHGTHTAGTIAAAANGLGVSGVAPGVSLVNLRAGQDSGYFFLQPTVDALTYAADNGIDVVNMSFYVDPWLFNCEKNPADSPAEQAEQHVIIKAMNRALKYAYHHDVTMVSAAGNDYTDLASPSVDTSSPDYGAAPHARQIDPATCVSMPTQGPNVIAVSDIAKSGRKSYFSNWGLGQIDVAAPGGDFYDGYGTPAYRTNENLVLSTYPVEVMQAEGDVDSAGNITPAGVVDGVIEQCPAGVTDYHLCGWYGWLQGTSMASPHAAGVAALIVSQYGKGSTQADFTMRPKEVARVLLGTATDTPCPTPALQTYAPLSTVYNATCTGDAHYNSFFGYGVVDAAAAVGLDAAHVRP</sequence>
<proteinExistence type="inferred from homology"/>
<evidence type="ECO:0000256" key="2">
    <source>
        <dbReference type="ARBA" id="ARBA00022670"/>
    </source>
</evidence>
<dbReference type="SUPFAM" id="SSF52743">
    <property type="entry name" value="Subtilisin-like"/>
    <property type="match status" value="1"/>
</dbReference>
<feature type="signal peptide" evidence="7">
    <location>
        <begin position="1"/>
        <end position="32"/>
    </location>
</feature>
<dbReference type="GO" id="GO:0004252">
    <property type="term" value="F:serine-type endopeptidase activity"/>
    <property type="evidence" value="ECO:0007669"/>
    <property type="project" value="UniProtKB-UniRule"/>
</dbReference>
<dbReference type="AlphaFoldDB" id="A0A420XVF0"/>
<keyword evidence="4 5" id="KW-0720">Serine protease</keyword>
<keyword evidence="3 5" id="KW-0378">Hydrolase</keyword>
<evidence type="ECO:0000313" key="9">
    <source>
        <dbReference type="EMBL" id="RKS84241.1"/>
    </source>
</evidence>
<dbReference type="InterPro" id="IPR023828">
    <property type="entry name" value="Peptidase_S8_Ser-AS"/>
</dbReference>
<dbReference type="PANTHER" id="PTHR43806:SF11">
    <property type="entry name" value="CEREVISIN-RELATED"/>
    <property type="match status" value="1"/>
</dbReference>
<comment type="similarity">
    <text evidence="1 5">Belongs to the peptidase S8 family.</text>
</comment>
<feature type="active site" description="Charge relay system" evidence="5">
    <location>
        <position position="269"/>
    </location>
</feature>
<dbReference type="InterPro" id="IPR015500">
    <property type="entry name" value="Peptidase_S8_subtilisin-rel"/>
</dbReference>
<dbReference type="Proteomes" id="UP000281955">
    <property type="component" value="Unassembled WGS sequence"/>
</dbReference>
<evidence type="ECO:0000313" key="10">
    <source>
        <dbReference type="Proteomes" id="UP000281955"/>
    </source>
</evidence>
<keyword evidence="2 5" id="KW-0645">Protease</keyword>
<reference evidence="9 10" key="1">
    <citation type="submission" date="2018-10" db="EMBL/GenBank/DDBJ databases">
        <title>Genomic Encyclopedia of Archaeal and Bacterial Type Strains, Phase II (KMG-II): from individual species to whole genera.</title>
        <authorList>
            <person name="Goeker M."/>
        </authorList>
    </citation>
    <scope>NUCLEOTIDE SEQUENCE [LARGE SCALE GENOMIC DNA]</scope>
    <source>
        <strain evidence="9 10">RP-AC37</strain>
    </source>
</reference>
<dbReference type="EMBL" id="RBWV01000001">
    <property type="protein sequence ID" value="RKS84241.1"/>
    <property type="molecule type" value="Genomic_DNA"/>
</dbReference>
<dbReference type="Gene3D" id="3.40.50.200">
    <property type="entry name" value="Peptidase S8/S53 domain"/>
    <property type="match status" value="1"/>
</dbReference>
<dbReference type="InParanoid" id="A0A420XVF0"/>
<dbReference type="Pfam" id="PF00082">
    <property type="entry name" value="Peptidase_S8"/>
    <property type="match status" value="1"/>
</dbReference>
<evidence type="ECO:0000256" key="7">
    <source>
        <dbReference type="SAM" id="SignalP"/>
    </source>
</evidence>
<dbReference type="InterPro" id="IPR036852">
    <property type="entry name" value="Peptidase_S8/S53_dom_sf"/>
</dbReference>
<name>A0A420XVF0_9ACTN</name>
<dbReference type="PRINTS" id="PR00723">
    <property type="entry name" value="SUBTILISIN"/>
</dbReference>
<keyword evidence="10" id="KW-1185">Reference proteome</keyword>
<dbReference type="InterPro" id="IPR050131">
    <property type="entry name" value="Peptidase_S8_subtilisin-like"/>
</dbReference>
<dbReference type="PROSITE" id="PS00138">
    <property type="entry name" value="SUBTILASE_SER"/>
    <property type="match status" value="1"/>
</dbReference>
<organism evidence="9 10">
    <name type="scientific">Motilibacter peucedani</name>
    <dbReference type="NCBI Taxonomy" id="598650"/>
    <lineage>
        <taxon>Bacteria</taxon>
        <taxon>Bacillati</taxon>
        <taxon>Actinomycetota</taxon>
        <taxon>Actinomycetes</taxon>
        <taxon>Motilibacterales</taxon>
        <taxon>Motilibacteraceae</taxon>
        <taxon>Motilibacter</taxon>
    </lineage>
</organism>
<evidence type="ECO:0000256" key="5">
    <source>
        <dbReference type="PROSITE-ProRule" id="PRU01240"/>
    </source>
</evidence>